<dbReference type="Pfam" id="PF00082">
    <property type="entry name" value="Peptidase_S8"/>
    <property type="match status" value="1"/>
</dbReference>
<dbReference type="InterPro" id="IPR000209">
    <property type="entry name" value="Peptidase_S8/S53_dom"/>
</dbReference>
<gene>
    <name evidence="5" type="ORF">Rmf_44640</name>
</gene>
<dbReference type="RefSeq" id="WP_244408699.1">
    <property type="nucleotide sequence ID" value="NZ_AP025637.1"/>
</dbReference>
<dbReference type="EMBL" id="AP025637">
    <property type="protein sequence ID" value="BDG74535.1"/>
    <property type="molecule type" value="Genomic_DNA"/>
</dbReference>
<protein>
    <recommendedName>
        <fullName evidence="4">Peptidase S8/S53 domain-containing protein</fullName>
    </recommendedName>
</protein>
<proteinExistence type="predicted"/>
<accession>A0ABM7Y8Z1</accession>
<evidence type="ECO:0000256" key="2">
    <source>
        <dbReference type="ARBA" id="ARBA00022801"/>
    </source>
</evidence>
<feature type="domain" description="Peptidase S8/S53" evidence="4">
    <location>
        <begin position="175"/>
        <end position="470"/>
    </location>
</feature>
<evidence type="ECO:0000313" key="5">
    <source>
        <dbReference type="EMBL" id="BDG74535.1"/>
    </source>
</evidence>
<evidence type="ECO:0000313" key="6">
    <source>
        <dbReference type="Proteomes" id="UP000831327"/>
    </source>
</evidence>
<dbReference type="PRINTS" id="PR00723">
    <property type="entry name" value="SUBTILISIN"/>
</dbReference>
<dbReference type="Proteomes" id="UP000831327">
    <property type="component" value="Chromosome"/>
</dbReference>
<keyword evidence="6" id="KW-1185">Reference proteome</keyword>
<evidence type="ECO:0000256" key="1">
    <source>
        <dbReference type="ARBA" id="ARBA00022670"/>
    </source>
</evidence>
<sequence length="487" mass="51853">MATKDEKDAPARPVRRCFVFRDAPWLLEDDGLLKAYLDPDPTPLARLLLRRLKLEGADAAADALPLHITRRPLNDWAFTLAEDREVAAELPRRRKAPTDVALGISFESAALAQAFRERADNDKGLGKLDAPVGDLRLNAALHWGPGRGEGASFGTVADAHRLIRAESLRTAGLDGDGVKVVIIDQGVDASRLPPGSRFMGGWWKAGEPGAVPPGKAAKDNHHGTMIARNVLELAPKAMIFDCPLIPPRILGNLPAFLSDAFGAITRMAIDIELLGLIRPKTFRGRWVFVNAWSVYDARGEATPGEYIRNRYHWVACAVDHAATVADVVFAAGNCGAFCPDGRCAEELIGPGRSILGANSLDSVLTVGAARADGIWAGYSSQGPGQFPAYGGGPQHKPDLVAPSHFRVLDHAQRVAGGSSAASGVAAGVVAALRTRWSEDAVPHAALFQRLRNAAWQPDGSSGWNNRFGHGVMDCDGVLQGLAGVPTA</sequence>
<dbReference type="InterPro" id="IPR036852">
    <property type="entry name" value="Peptidase_S8/S53_dom_sf"/>
</dbReference>
<dbReference type="Gene3D" id="3.40.50.200">
    <property type="entry name" value="Peptidase S8/S53 domain"/>
    <property type="match status" value="1"/>
</dbReference>
<keyword evidence="3" id="KW-0720">Serine protease</keyword>
<evidence type="ECO:0000256" key="3">
    <source>
        <dbReference type="ARBA" id="ARBA00022825"/>
    </source>
</evidence>
<keyword evidence="1" id="KW-0645">Protease</keyword>
<name>A0ABM7Y8Z1_9PROT</name>
<dbReference type="InterPro" id="IPR015500">
    <property type="entry name" value="Peptidase_S8_subtilisin-rel"/>
</dbReference>
<dbReference type="CDD" id="cd00306">
    <property type="entry name" value="Peptidases_S8_S53"/>
    <property type="match status" value="1"/>
</dbReference>
<keyword evidence="2" id="KW-0378">Hydrolase</keyword>
<dbReference type="SUPFAM" id="SSF52743">
    <property type="entry name" value="Subtilisin-like"/>
    <property type="match status" value="1"/>
</dbReference>
<evidence type="ECO:0000259" key="4">
    <source>
        <dbReference type="Pfam" id="PF00082"/>
    </source>
</evidence>
<reference evidence="5 6" key="1">
    <citation type="journal article" date="2016" name="Microbes Environ.">
        <title>Phylogenetically diverse aerobic anoxygenic phototrophic bacteria isolated from epilithic biofilms in Tama river, Japan.</title>
        <authorList>
            <person name="Hirose S."/>
            <person name="Matsuura K."/>
            <person name="Haruta S."/>
        </authorList>
    </citation>
    <scope>NUCLEOTIDE SEQUENCE [LARGE SCALE GENOMIC DNA]</scope>
    <source>
        <strain evidence="5 6">S08</strain>
    </source>
</reference>
<organism evidence="5 6">
    <name type="scientific">Roseomonas fluvialis</name>
    <dbReference type="NCBI Taxonomy" id="1750527"/>
    <lineage>
        <taxon>Bacteria</taxon>
        <taxon>Pseudomonadati</taxon>
        <taxon>Pseudomonadota</taxon>
        <taxon>Alphaproteobacteria</taxon>
        <taxon>Acetobacterales</taxon>
        <taxon>Roseomonadaceae</taxon>
        <taxon>Roseomonas</taxon>
    </lineage>
</organism>